<dbReference type="AlphaFoldDB" id="A0A3P7JUK3"/>
<proteinExistence type="predicted"/>
<evidence type="ECO:0000256" key="1">
    <source>
        <dbReference type="SAM" id="Phobius"/>
    </source>
</evidence>
<dbReference type="EMBL" id="UYYB01106703">
    <property type="protein sequence ID" value="VDM79887.1"/>
    <property type="molecule type" value="Genomic_DNA"/>
</dbReference>
<evidence type="ECO:0000313" key="3">
    <source>
        <dbReference type="Proteomes" id="UP000270094"/>
    </source>
</evidence>
<gene>
    <name evidence="2" type="ORF">SVUK_LOCUS14885</name>
</gene>
<keyword evidence="1" id="KW-1133">Transmembrane helix</keyword>
<keyword evidence="1" id="KW-0812">Transmembrane</keyword>
<dbReference type="Proteomes" id="UP000270094">
    <property type="component" value="Unassembled WGS sequence"/>
</dbReference>
<name>A0A3P7JUK3_STRVU</name>
<evidence type="ECO:0000313" key="2">
    <source>
        <dbReference type="EMBL" id="VDM79887.1"/>
    </source>
</evidence>
<sequence length="94" mass="11049">MPGMTTKKLSCCHLLPLRTAVILQQVVLRQFLLSPHLLEVLERQADRSSHCFCLNERKRCHRAAAMKNMRIQEVCYLWIFWIKIIFFAIFSSGL</sequence>
<accession>A0A3P7JUK3</accession>
<organism evidence="2 3">
    <name type="scientific">Strongylus vulgaris</name>
    <name type="common">Blood worm</name>
    <dbReference type="NCBI Taxonomy" id="40348"/>
    <lineage>
        <taxon>Eukaryota</taxon>
        <taxon>Metazoa</taxon>
        <taxon>Ecdysozoa</taxon>
        <taxon>Nematoda</taxon>
        <taxon>Chromadorea</taxon>
        <taxon>Rhabditida</taxon>
        <taxon>Rhabditina</taxon>
        <taxon>Rhabditomorpha</taxon>
        <taxon>Strongyloidea</taxon>
        <taxon>Strongylidae</taxon>
        <taxon>Strongylus</taxon>
    </lineage>
</organism>
<keyword evidence="1" id="KW-0472">Membrane</keyword>
<protein>
    <submittedName>
        <fullName evidence="2">Uncharacterized protein</fullName>
    </submittedName>
</protein>
<keyword evidence="3" id="KW-1185">Reference proteome</keyword>
<feature type="transmembrane region" description="Helical" evidence="1">
    <location>
        <begin position="74"/>
        <end position="93"/>
    </location>
</feature>
<reference evidence="2 3" key="1">
    <citation type="submission" date="2018-11" db="EMBL/GenBank/DDBJ databases">
        <authorList>
            <consortium name="Pathogen Informatics"/>
        </authorList>
    </citation>
    <scope>NUCLEOTIDE SEQUENCE [LARGE SCALE GENOMIC DNA]</scope>
</reference>